<dbReference type="Pfam" id="PF03063">
    <property type="entry name" value="Prismane"/>
    <property type="match status" value="1"/>
</dbReference>
<dbReference type="HAMAP" id="MF_00069">
    <property type="entry name" value="Hydroxylam_reduct"/>
    <property type="match status" value="1"/>
</dbReference>
<gene>
    <name evidence="8" type="primary">hcp</name>
    <name evidence="9" type="ORF">D4A35_00045</name>
</gene>
<feature type="binding site" evidence="8">
    <location>
        <position position="16"/>
    </location>
    <ligand>
        <name>[4Fe-4S] cluster</name>
        <dbReference type="ChEBI" id="CHEBI:49883"/>
    </ligand>
</feature>
<dbReference type="PANTHER" id="PTHR30109:SF0">
    <property type="entry name" value="HYDROXYLAMINE REDUCTASE"/>
    <property type="match status" value="1"/>
</dbReference>
<dbReference type="EC" id="1.7.99.1" evidence="8"/>
<comment type="subcellular location">
    <subcellularLocation>
        <location evidence="1 8">Cytoplasm</location>
    </subcellularLocation>
</comment>
<dbReference type="InterPro" id="IPR004137">
    <property type="entry name" value="HCP/CODH"/>
</dbReference>
<evidence type="ECO:0000313" key="10">
    <source>
        <dbReference type="Proteomes" id="UP000326961"/>
    </source>
</evidence>
<accession>A0A5P3X863</accession>
<dbReference type="InterPro" id="IPR010048">
    <property type="entry name" value="Hydroxylam_reduct"/>
</dbReference>
<dbReference type="NCBIfam" id="NF003658">
    <property type="entry name" value="PRK05290.1"/>
    <property type="match status" value="1"/>
</dbReference>
<name>A0A5P3X863_PARBF</name>
<dbReference type="InterPro" id="IPR011254">
    <property type="entry name" value="Prismane-like_sf"/>
</dbReference>
<dbReference type="GO" id="GO:0005737">
    <property type="term" value="C:cytoplasm"/>
    <property type="evidence" value="ECO:0007669"/>
    <property type="project" value="UniProtKB-SubCell"/>
</dbReference>
<dbReference type="GO" id="GO:0042542">
    <property type="term" value="P:response to hydrogen peroxide"/>
    <property type="evidence" value="ECO:0007669"/>
    <property type="project" value="TreeGrafter"/>
</dbReference>
<dbReference type="GO" id="GO:0050418">
    <property type="term" value="F:hydroxylamine reductase activity"/>
    <property type="evidence" value="ECO:0007669"/>
    <property type="project" value="UniProtKB-UniRule"/>
</dbReference>
<dbReference type="Gene3D" id="1.20.1270.20">
    <property type="match status" value="2"/>
</dbReference>
<dbReference type="FunFam" id="3.40.50.2030:FF:000002">
    <property type="entry name" value="Hydroxylamine reductase"/>
    <property type="match status" value="1"/>
</dbReference>
<dbReference type="AlphaFoldDB" id="A0A5P3X863"/>
<organism evidence="9 10">
    <name type="scientific">Paraclostridium bifermentans</name>
    <name type="common">Clostridium bifermentans</name>
    <dbReference type="NCBI Taxonomy" id="1490"/>
    <lineage>
        <taxon>Bacteria</taxon>
        <taxon>Bacillati</taxon>
        <taxon>Bacillota</taxon>
        <taxon>Clostridia</taxon>
        <taxon>Peptostreptococcales</taxon>
        <taxon>Peptostreptococcaceae</taxon>
        <taxon>Paraclostridium</taxon>
    </lineage>
</organism>
<reference evidence="9 10" key="1">
    <citation type="submission" date="2018-09" db="EMBL/GenBank/DDBJ databases">
        <title>A clostridial neurotoxin that targets Anopheles mosquitoes.</title>
        <authorList>
            <person name="Contreras E."/>
            <person name="Masuyer G."/>
            <person name="Qureshi N."/>
            <person name="Chawla S."/>
            <person name="Lim H.L."/>
            <person name="Chen J."/>
            <person name="Stenmark P."/>
            <person name="Gill S."/>
        </authorList>
    </citation>
    <scope>NUCLEOTIDE SEQUENCE [LARGE SCALE GENOMIC DNA]</scope>
    <source>
        <strain evidence="9 10">Cbm</strain>
    </source>
</reference>
<feature type="binding site" evidence="8">
    <location>
        <position position="274"/>
    </location>
    <ligand>
        <name>hybrid [4Fe-2O-2S] cluster</name>
        <dbReference type="ChEBI" id="CHEBI:60519"/>
    </ligand>
</feature>
<evidence type="ECO:0000256" key="1">
    <source>
        <dbReference type="ARBA" id="ARBA00004496"/>
    </source>
</evidence>
<proteinExistence type="inferred from homology"/>
<feature type="binding site" evidence="8">
    <location>
        <position position="31"/>
    </location>
    <ligand>
        <name>[4Fe-4S] cluster</name>
        <dbReference type="ChEBI" id="CHEBI:49883"/>
    </ligand>
</feature>
<evidence type="ECO:0000256" key="4">
    <source>
        <dbReference type="ARBA" id="ARBA00022723"/>
    </source>
</evidence>
<evidence type="ECO:0000256" key="5">
    <source>
        <dbReference type="ARBA" id="ARBA00023002"/>
    </source>
</evidence>
<feature type="binding site" evidence="8">
    <location>
        <position position="463"/>
    </location>
    <ligand>
        <name>hybrid [4Fe-2O-2S] cluster</name>
        <dbReference type="ChEBI" id="CHEBI:60519"/>
    </ligand>
</feature>
<feature type="binding site" evidence="8">
    <location>
        <position position="13"/>
    </location>
    <ligand>
        <name>[4Fe-4S] cluster</name>
        <dbReference type="ChEBI" id="CHEBI:49883"/>
    </ligand>
</feature>
<dbReference type="PIRSF" id="PIRSF000076">
    <property type="entry name" value="HCP"/>
    <property type="match status" value="1"/>
</dbReference>
<feature type="binding site" evidence="8">
    <location>
        <position position="438"/>
    </location>
    <ligand>
        <name>hybrid [4Fe-2O-2S] cluster</name>
        <dbReference type="ChEBI" id="CHEBI:60519"/>
    </ligand>
</feature>
<evidence type="ECO:0000256" key="6">
    <source>
        <dbReference type="ARBA" id="ARBA00023004"/>
    </source>
</evidence>
<feature type="binding site" evidence="8">
    <location>
        <position position="250"/>
    </location>
    <ligand>
        <name>hybrid [4Fe-2O-2S] cluster</name>
        <dbReference type="ChEBI" id="CHEBI:60519"/>
    </ligand>
</feature>
<dbReference type="Proteomes" id="UP000326961">
    <property type="component" value="Chromosome"/>
</dbReference>
<comment type="cofactor">
    <cofactor evidence="8">
        <name>hybrid [4Fe-2O-2S] cluster</name>
        <dbReference type="ChEBI" id="CHEBI:60519"/>
    </cofactor>
    <text evidence="8">Binds 1 hybrid [4Fe-2O-2S] cluster.</text>
</comment>
<dbReference type="GO" id="GO:0004601">
    <property type="term" value="F:peroxidase activity"/>
    <property type="evidence" value="ECO:0007669"/>
    <property type="project" value="TreeGrafter"/>
</dbReference>
<evidence type="ECO:0000256" key="3">
    <source>
        <dbReference type="ARBA" id="ARBA00022490"/>
    </source>
</evidence>
<feature type="binding site" description="via persulfide group" evidence="8">
    <location>
        <position position="410"/>
    </location>
    <ligand>
        <name>hybrid [4Fe-2O-2S] cluster</name>
        <dbReference type="ChEBI" id="CHEBI:60519"/>
    </ligand>
</feature>
<evidence type="ECO:0000256" key="7">
    <source>
        <dbReference type="ARBA" id="ARBA00023014"/>
    </source>
</evidence>
<dbReference type="GO" id="GO:0051539">
    <property type="term" value="F:4 iron, 4 sulfur cluster binding"/>
    <property type="evidence" value="ECO:0007669"/>
    <property type="project" value="UniProtKB-KW"/>
</dbReference>
<dbReference type="EMBL" id="CP032452">
    <property type="protein sequence ID" value="QEZ67396.1"/>
    <property type="molecule type" value="Genomic_DNA"/>
</dbReference>
<feature type="modified residue" description="Cysteine persulfide" evidence="8">
    <location>
        <position position="410"/>
    </location>
</feature>
<keyword evidence="7 8" id="KW-0411">Iron-sulfur</keyword>
<dbReference type="GO" id="GO:0046872">
    <property type="term" value="F:metal ion binding"/>
    <property type="evidence" value="ECO:0007669"/>
    <property type="project" value="UniProtKB-KW"/>
</dbReference>
<comment type="catalytic activity">
    <reaction evidence="8">
        <text>A + NH4(+) + H2O = hydroxylamine + AH2 + H(+)</text>
        <dbReference type="Rhea" id="RHEA:22052"/>
        <dbReference type="ChEBI" id="CHEBI:13193"/>
        <dbReference type="ChEBI" id="CHEBI:15377"/>
        <dbReference type="ChEBI" id="CHEBI:15378"/>
        <dbReference type="ChEBI" id="CHEBI:15429"/>
        <dbReference type="ChEBI" id="CHEBI:17499"/>
        <dbReference type="ChEBI" id="CHEBI:28938"/>
        <dbReference type="EC" id="1.7.99.1"/>
    </reaction>
</comment>
<comment type="function">
    <text evidence="8">Catalyzes the reduction of hydroxylamine to form NH(3) and H(2)O.</text>
</comment>
<protein>
    <recommendedName>
        <fullName evidence="8">Hydroxylamine reductase</fullName>
        <ecNumber evidence="8">1.7.99.1</ecNumber>
    </recommendedName>
    <alternativeName>
        <fullName evidence="8">Hybrid-cluster protein</fullName>
        <shortName evidence="8">HCP</shortName>
    </alternativeName>
    <alternativeName>
        <fullName evidence="8">Prismane protein</fullName>
    </alternativeName>
</protein>
<comment type="cofactor">
    <cofactor evidence="8">
        <name>[4Fe-4S] cluster</name>
        <dbReference type="ChEBI" id="CHEBI:49883"/>
    </cofactor>
    <text evidence="8">Binds 1 [4Fe-4S] cluster.</text>
</comment>
<dbReference type="CDD" id="cd01914">
    <property type="entry name" value="HCP"/>
    <property type="match status" value="1"/>
</dbReference>
<dbReference type="FunFam" id="3.40.50.2030:FF:000001">
    <property type="entry name" value="Hydroxylamine reductase"/>
    <property type="match status" value="1"/>
</dbReference>
<dbReference type="RefSeq" id="WP_025163154.1">
    <property type="nucleotide sequence ID" value="NZ_CP032452.1"/>
</dbReference>
<sequence length="558" mass="62044">MENNMAMEYPMFCYQCEQTAGGKGCTKVGVCSKTPEIAALQDLLIYQIKGISCYAKELIDKGEKIDKEIVSFVENSLFTTLTNVNFDGDVHEKMLRQSQEIKQSLRSRVSSCSNCCEQAEYNLSDTRDQMLKDAKCAGIMYDQNLDPDIRSLRQTIIYGLKGISAYGHQARELGYFNDQVDEFYFRALAATTDDKLSVNDLITWTLRTGDMSVAVMQKLDEANTTIYKNPSPHKVNVHIKKGPFIIVSGHDLKDLEMILKQTEGKGINIYTHGEMIPCHGYPELNKYPHLAGNFGGAWQDQQKEFDNIPGCILMTTNCLMKPRDSYKDRIFTTSVVGWDGVKYIGKTADGEKDFSEIINKSLELGGFKEDQEPHEILVGFGHNATLSNAPAIIDAVKSGKLRHFFLIGGCDGARPGRNYYTEFAQKVPKDCIILTLACGKYRFNKLDFGEVAGLPRLLDVGQCNDAYSAVRIALALADAFDTDVNSLPLSIILSWYEQKAVADLLALLSLGIKGIYLGPSIPAFLSPNVLQYLVDTFNLQTISTPDKDLASCLEVPSK</sequence>
<dbReference type="InterPro" id="IPR016099">
    <property type="entry name" value="Prismane-like_a/b-sand"/>
</dbReference>
<keyword evidence="2 8" id="KW-0004">4Fe-4S</keyword>
<dbReference type="SUPFAM" id="SSF56821">
    <property type="entry name" value="Prismane protein-like"/>
    <property type="match status" value="1"/>
</dbReference>
<dbReference type="NCBIfam" id="TIGR01703">
    <property type="entry name" value="hybrid_clust"/>
    <property type="match status" value="1"/>
</dbReference>
<feature type="binding site" evidence="8">
    <location>
        <position position="499"/>
    </location>
    <ligand>
        <name>hybrid [4Fe-2O-2S] cluster</name>
        <dbReference type="ChEBI" id="CHEBI:60519"/>
    </ligand>
</feature>
<keyword evidence="3 8" id="KW-0963">Cytoplasm</keyword>
<evidence type="ECO:0000256" key="8">
    <source>
        <dbReference type="HAMAP-Rule" id="MF_00069"/>
    </source>
</evidence>
<keyword evidence="5 8" id="KW-0560">Oxidoreductase</keyword>
<feature type="binding site" evidence="8">
    <location>
        <position position="25"/>
    </location>
    <ligand>
        <name>[4Fe-4S] cluster</name>
        <dbReference type="ChEBI" id="CHEBI:49883"/>
    </ligand>
</feature>
<keyword evidence="6 8" id="KW-0408">Iron</keyword>
<dbReference type="Gene3D" id="3.40.50.2030">
    <property type="match status" value="2"/>
</dbReference>
<feature type="binding site" evidence="8">
    <location>
        <position position="497"/>
    </location>
    <ligand>
        <name>hybrid [4Fe-2O-2S] cluster</name>
        <dbReference type="ChEBI" id="CHEBI:60519"/>
    </ligand>
</feature>
<comment type="similarity">
    <text evidence="8">Belongs to the HCP family.</text>
</comment>
<evidence type="ECO:0000313" key="9">
    <source>
        <dbReference type="EMBL" id="QEZ67396.1"/>
    </source>
</evidence>
<dbReference type="InterPro" id="IPR016100">
    <property type="entry name" value="Prismane_a-bundle"/>
</dbReference>
<feature type="binding site" evidence="8">
    <location>
        <position position="318"/>
    </location>
    <ligand>
        <name>hybrid [4Fe-2O-2S] cluster</name>
        <dbReference type="ChEBI" id="CHEBI:60519"/>
    </ligand>
</feature>
<keyword evidence="4 8" id="KW-0479">Metal-binding</keyword>
<evidence type="ECO:0000256" key="2">
    <source>
        <dbReference type="ARBA" id="ARBA00022485"/>
    </source>
</evidence>
<dbReference type="PANTHER" id="PTHR30109">
    <property type="entry name" value="HYDROXYLAMINE REDUCTASE"/>
    <property type="match status" value="1"/>
</dbReference>